<dbReference type="EMBL" id="JAURTK010000015">
    <property type="protein sequence ID" value="MDP9651065.1"/>
    <property type="molecule type" value="Genomic_DNA"/>
</dbReference>
<protein>
    <submittedName>
        <fullName evidence="1">Uncharacterized protein</fullName>
    </submittedName>
</protein>
<comment type="caution">
    <text evidence="1">The sequence shown here is derived from an EMBL/GenBank/DDBJ whole genome shotgun (WGS) entry which is preliminary data.</text>
</comment>
<name>A0AB73IMC9_9BURK</name>
<sequence>MQQSGFSSYEADANRFREPGSTGHWVAVGDGCSVRWSTRCAATAGWYEDHADDPLLTVLAPGNDRTKAGYT</sequence>
<dbReference type="Proteomes" id="UP001229486">
    <property type="component" value="Unassembled WGS sequence"/>
</dbReference>
<evidence type="ECO:0000313" key="2">
    <source>
        <dbReference type="Proteomes" id="UP001229486"/>
    </source>
</evidence>
<organism evidence="1 2">
    <name type="scientific">Paraburkholderia caledonica</name>
    <dbReference type="NCBI Taxonomy" id="134536"/>
    <lineage>
        <taxon>Bacteria</taxon>
        <taxon>Pseudomonadati</taxon>
        <taxon>Pseudomonadota</taxon>
        <taxon>Betaproteobacteria</taxon>
        <taxon>Burkholderiales</taxon>
        <taxon>Burkholderiaceae</taxon>
        <taxon>Paraburkholderia</taxon>
    </lineage>
</organism>
<dbReference type="AlphaFoldDB" id="A0AB73IMC9"/>
<reference evidence="1" key="1">
    <citation type="submission" date="2023-07" db="EMBL/GenBank/DDBJ databases">
        <title>Sorghum-associated microbial communities from plants grown in Nebraska, USA.</title>
        <authorList>
            <person name="Schachtman D."/>
        </authorList>
    </citation>
    <scope>NUCLEOTIDE SEQUENCE</scope>
    <source>
        <strain evidence="1">DS1061</strain>
    </source>
</reference>
<proteinExistence type="predicted"/>
<evidence type="ECO:0000313" key="1">
    <source>
        <dbReference type="EMBL" id="MDP9651065.1"/>
    </source>
</evidence>
<accession>A0AB73IMC9</accession>
<gene>
    <name evidence="1" type="ORF">J2793_006540</name>
</gene>